<sequence length="412" mass="48216">MAEIIPFKAVRPTRDKVSLVASRSYQSYTQAELEARMNYNPFSFLHIVNPGYKYHKDITGKERYALVRNRYLEFKEDCIFVQDEISTYYIYKIVNRDGFSFSGIVAAASTEDYKNDVIKKHEDTIEYRENIFKDYLKTVGFNAEPVLLTYPDNDVIGDIISETQKKRAEFEFTTTYRDTHYMWKLEDEALIKSMASEFKNIETIYIADYYHRSASSFLLSEELKSENKNHTGNEPYNYFMSYLIPESELKIYEFNRLVKDLNGLTKESFLIKLDAIFRIENRGNELYKPNSKHHFSMYLDGEFYSLYLRKNNYKFKTSLDALDTQILFKTVLEPILGITDLRNDTRINYSHGKNDLVTIKSKIDKGEFTVGFGLVPINIEELKAIANEGLTMPPKSTFIEPKLRSGVTIYEF</sequence>
<evidence type="ECO:0000313" key="2">
    <source>
        <dbReference type="Proteomes" id="UP001302806"/>
    </source>
</evidence>
<dbReference type="Proteomes" id="UP001302806">
    <property type="component" value="Chromosome"/>
</dbReference>
<accession>A0ABY9XY91</accession>
<dbReference type="RefSeq" id="WP_415867128.1">
    <property type="nucleotide sequence ID" value="NZ_CP134537.1"/>
</dbReference>
<evidence type="ECO:0000313" key="1">
    <source>
        <dbReference type="EMBL" id="WNH10915.1"/>
    </source>
</evidence>
<proteinExistence type="predicted"/>
<dbReference type="PANTHER" id="PTHR36454">
    <property type="entry name" value="LMO2823 PROTEIN"/>
    <property type="match status" value="1"/>
</dbReference>
<dbReference type="PIRSF" id="PIRSF033563">
    <property type="entry name" value="UCP033563"/>
    <property type="match status" value="1"/>
</dbReference>
<dbReference type="EMBL" id="CP134537">
    <property type="protein sequence ID" value="WNH10915.1"/>
    <property type="molecule type" value="Genomic_DNA"/>
</dbReference>
<gene>
    <name evidence="1" type="ORF">RHP51_09895</name>
</gene>
<dbReference type="PANTHER" id="PTHR36454:SF1">
    <property type="entry name" value="DUF1015 DOMAIN-CONTAINING PROTEIN"/>
    <property type="match status" value="1"/>
</dbReference>
<name>A0ABY9XY91_9FLAO</name>
<protein>
    <submittedName>
        <fullName evidence="1">DUF1015 domain-containing protein</fullName>
    </submittedName>
</protein>
<reference evidence="1 2" key="1">
    <citation type="submission" date="2023-09" db="EMBL/GenBank/DDBJ databases">
        <title>Thalassobella suaedae gen. nov., sp. nov., a marine bacterium of the family Flavobacteriaceae isolated from a halophyte Suaeda japonica.</title>
        <authorList>
            <person name="Lee S.Y."/>
            <person name="Hwang C.Y."/>
        </authorList>
    </citation>
    <scope>NUCLEOTIDE SEQUENCE [LARGE SCALE GENOMIC DNA]</scope>
    <source>
        <strain evidence="1 2">HL-DH14</strain>
    </source>
</reference>
<dbReference type="InterPro" id="IPR008323">
    <property type="entry name" value="UCP033563"/>
</dbReference>
<dbReference type="Pfam" id="PF06245">
    <property type="entry name" value="DUF1015"/>
    <property type="match status" value="1"/>
</dbReference>
<organism evidence="1 2">
    <name type="scientific">Thalassobellus suaedae</name>
    <dbReference type="NCBI Taxonomy" id="3074124"/>
    <lineage>
        <taxon>Bacteria</taxon>
        <taxon>Pseudomonadati</taxon>
        <taxon>Bacteroidota</taxon>
        <taxon>Flavobacteriia</taxon>
        <taxon>Flavobacteriales</taxon>
        <taxon>Flavobacteriaceae</taxon>
        <taxon>Thalassobellus</taxon>
    </lineage>
</organism>